<name>A0AAN8IXA7_PATCE</name>
<comment type="caution">
    <text evidence="1">The sequence shown here is derived from an EMBL/GenBank/DDBJ whole genome shotgun (WGS) entry which is preliminary data.</text>
</comment>
<evidence type="ECO:0000313" key="1">
    <source>
        <dbReference type="EMBL" id="KAK6167132.1"/>
    </source>
</evidence>
<keyword evidence="2" id="KW-1185">Reference proteome</keyword>
<sequence>MGDLEIILIDLEKLKIGRCFKTKDFGQVQTAELHHFSEASTYGYGQCSYLRLVDENNNVSCSLFMSKSRVTPLKPITIPRLELSAALVSVKVSYQLRAELDYENVIESYWTDSKVVLCYINNDARRFHTFVANRISQIRDSTQPNQWHYVKSSENPADIASRGVTAHELLNSKWFSGPDFIWKPTVQASEEQIGTKVHEDDPEVKHVTPLTMHTQKTFELSRLNHIFIWKPTVQASEEQIGTKVHEDDPEVKHVTSLTMHTQKTFELSRLNHIFIWKPTVQASEEQIGTKVHEDDPEVKHVTSLTMHTQKTFELSRLNHISDWFHTKRSIALCLKLKAYLRRRHQTKDLKEPIYGPMSVEDLRKAEYEIIRLVQAEAVEDEIKIIQESSQSADGSVTKCLKRSSRLFKLDPFMDSNGILCVGGRLKISGYDVMDKHPMNSA</sequence>
<proteinExistence type="predicted"/>
<dbReference type="Proteomes" id="UP001347796">
    <property type="component" value="Unassembled WGS sequence"/>
</dbReference>
<evidence type="ECO:0000313" key="2">
    <source>
        <dbReference type="Proteomes" id="UP001347796"/>
    </source>
</evidence>
<dbReference type="EMBL" id="JAZGQO010000018">
    <property type="protein sequence ID" value="KAK6167132.1"/>
    <property type="molecule type" value="Genomic_DNA"/>
</dbReference>
<dbReference type="Pfam" id="PF05380">
    <property type="entry name" value="Peptidase_A17"/>
    <property type="match status" value="1"/>
</dbReference>
<organism evidence="1 2">
    <name type="scientific">Patella caerulea</name>
    <name type="common">Rayed Mediterranean limpet</name>
    <dbReference type="NCBI Taxonomy" id="87958"/>
    <lineage>
        <taxon>Eukaryota</taxon>
        <taxon>Metazoa</taxon>
        <taxon>Spiralia</taxon>
        <taxon>Lophotrochozoa</taxon>
        <taxon>Mollusca</taxon>
        <taxon>Gastropoda</taxon>
        <taxon>Patellogastropoda</taxon>
        <taxon>Patelloidea</taxon>
        <taxon>Patellidae</taxon>
        <taxon>Patella</taxon>
    </lineage>
</organism>
<protein>
    <submittedName>
        <fullName evidence="1">Uncharacterized protein</fullName>
    </submittedName>
</protein>
<dbReference type="AlphaFoldDB" id="A0AAN8IXA7"/>
<dbReference type="PANTHER" id="PTHR47331:SF5">
    <property type="entry name" value="RIBONUCLEASE H"/>
    <property type="match status" value="1"/>
</dbReference>
<dbReference type="InterPro" id="IPR008042">
    <property type="entry name" value="Retrotrans_Pao"/>
</dbReference>
<gene>
    <name evidence="1" type="ORF">SNE40_021230</name>
</gene>
<accession>A0AAN8IXA7</accession>
<reference evidence="1 2" key="1">
    <citation type="submission" date="2024-01" db="EMBL/GenBank/DDBJ databases">
        <title>The genome of the rayed Mediterranean limpet Patella caerulea (Linnaeus, 1758).</title>
        <authorList>
            <person name="Anh-Thu Weber A."/>
            <person name="Halstead-Nussloch G."/>
        </authorList>
    </citation>
    <scope>NUCLEOTIDE SEQUENCE [LARGE SCALE GENOMIC DNA]</scope>
    <source>
        <strain evidence="1">AATW-2023a</strain>
        <tissue evidence="1">Whole specimen</tissue>
    </source>
</reference>
<dbReference type="PANTHER" id="PTHR47331">
    <property type="entry name" value="PHD-TYPE DOMAIN-CONTAINING PROTEIN"/>
    <property type="match status" value="1"/>
</dbReference>